<dbReference type="EMBL" id="BQYH01000016">
    <property type="protein sequence ID" value="GKU72663.1"/>
    <property type="molecule type" value="Genomic_DNA"/>
</dbReference>
<comment type="caution">
    <text evidence="8">The sequence shown here is derived from an EMBL/GenBank/DDBJ whole genome shotgun (WGS) entry which is preliminary data.</text>
</comment>
<evidence type="ECO:0000313" key="8">
    <source>
        <dbReference type="EMBL" id="GKU72663.1"/>
    </source>
</evidence>
<dbReference type="Pfam" id="PF07690">
    <property type="entry name" value="MFS_1"/>
    <property type="match status" value="1"/>
</dbReference>
<dbReference type="Proteomes" id="UP001139505">
    <property type="component" value="Unassembled WGS sequence"/>
</dbReference>
<dbReference type="SUPFAM" id="SSF103473">
    <property type="entry name" value="MFS general substrate transporter"/>
    <property type="match status" value="1"/>
</dbReference>
<gene>
    <name evidence="7" type="ORF">MmonteBS_02260</name>
    <name evidence="8" type="ORF">NJB18185_24350</name>
</gene>
<dbReference type="PROSITE" id="PS50850">
    <property type="entry name" value="MFS"/>
    <property type="match status" value="1"/>
</dbReference>
<evidence type="ECO:0000256" key="1">
    <source>
        <dbReference type="ARBA" id="ARBA00004651"/>
    </source>
</evidence>
<feature type="transmembrane region" description="Helical" evidence="5">
    <location>
        <begin position="378"/>
        <end position="397"/>
    </location>
</feature>
<dbReference type="InterPro" id="IPR036259">
    <property type="entry name" value="MFS_trans_sf"/>
</dbReference>
<feature type="transmembrane region" description="Helical" evidence="5">
    <location>
        <begin position="182"/>
        <end position="204"/>
    </location>
</feature>
<dbReference type="InterPro" id="IPR020846">
    <property type="entry name" value="MFS_dom"/>
</dbReference>
<keyword evidence="3 5" id="KW-1133">Transmembrane helix</keyword>
<evidence type="ECO:0000256" key="3">
    <source>
        <dbReference type="ARBA" id="ARBA00022989"/>
    </source>
</evidence>
<comment type="subcellular location">
    <subcellularLocation>
        <location evidence="1">Cell membrane</location>
        <topology evidence="1">Multi-pass membrane protein</topology>
    </subcellularLocation>
</comment>
<dbReference type="CDD" id="cd17324">
    <property type="entry name" value="MFS_NepI_like"/>
    <property type="match status" value="1"/>
</dbReference>
<feature type="transmembrane region" description="Helical" evidence="5">
    <location>
        <begin position="443"/>
        <end position="465"/>
    </location>
</feature>
<evidence type="ECO:0000313" key="7">
    <source>
        <dbReference type="EMBL" id="GBG35854.1"/>
    </source>
</evidence>
<keyword evidence="4 5" id="KW-0472">Membrane</keyword>
<feature type="transmembrane region" description="Helical" evidence="5">
    <location>
        <begin position="216"/>
        <end position="236"/>
    </location>
</feature>
<dbReference type="InterPro" id="IPR011701">
    <property type="entry name" value="MFS"/>
</dbReference>
<dbReference type="GO" id="GO:0022857">
    <property type="term" value="F:transmembrane transporter activity"/>
    <property type="evidence" value="ECO:0007669"/>
    <property type="project" value="InterPro"/>
</dbReference>
<dbReference type="PANTHER" id="PTHR42910:SF1">
    <property type="entry name" value="MAJOR FACILITATOR SUPERFAMILY (MFS) PROFILE DOMAIN-CONTAINING PROTEIN"/>
    <property type="match status" value="1"/>
</dbReference>
<reference evidence="8" key="4">
    <citation type="submission" date="2022-04" db="EMBL/GenBank/DDBJ databases">
        <authorList>
            <person name="Komine T."/>
            <person name="Fukano H."/>
            <person name="Wada S."/>
        </authorList>
    </citation>
    <scope>NUCLEOTIDE SEQUENCE</scope>
    <source>
        <strain evidence="8">NJB18185</strain>
    </source>
</reference>
<feature type="transmembrane region" description="Helical" evidence="5">
    <location>
        <begin position="125"/>
        <end position="144"/>
    </location>
</feature>
<organism evidence="8 10">
    <name type="scientific">Mycobacterium montefiorense</name>
    <dbReference type="NCBI Taxonomy" id="154654"/>
    <lineage>
        <taxon>Bacteria</taxon>
        <taxon>Bacillati</taxon>
        <taxon>Actinomycetota</taxon>
        <taxon>Actinomycetes</taxon>
        <taxon>Mycobacteriales</taxon>
        <taxon>Mycobacteriaceae</taxon>
        <taxon>Mycobacterium</taxon>
        <taxon>Mycobacterium simiae complex</taxon>
    </lineage>
</organism>
<evidence type="ECO:0000256" key="4">
    <source>
        <dbReference type="ARBA" id="ARBA00023136"/>
    </source>
</evidence>
<keyword evidence="9" id="KW-1185">Reference proteome</keyword>
<feature type="transmembrane region" description="Helical" evidence="5">
    <location>
        <begin position="352"/>
        <end position="372"/>
    </location>
</feature>
<feature type="transmembrane region" description="Helical" evidence="5">
    <location>
        <begin position="242"/>
        <end position="262"/>
    </location>
</feature>
<dbReference type="AlphaFoldDB" id="A0AA37PMN6"/>
<feature type="transmembrane region" description="Helical" evidence="5">
    <location>
        <begin position="418"/>
        <end position="437"/>
    </location>
</feature>
<feature type="transmembrane region" description="Helical" evidence="5">
    <location>
        <begin position="321"/>
        <end position="340"/>
    </location>
</feature>
<dbReference type="PANTHER" id="PTHR42910">
    <property type="entry name" value="TRANSPORTER SCO4007-RELATED"/>
    <property type="match status" value="1"/>
</dbReference>
<feature type="transmembrane region" description="Helical" evidence="5">
    <location>
        <begin position="156"/>
        <end position="176"/>
    </location>
</feature>
<dbReference type="Proteomes" id="UP000245060">
    <property type="component" value="Unassembled WGS sequence"/>
</dbReference>
<evidence type="ECO:0000256" key="2">
    <source>
        <dbReference type="ARBA" id="ARBA00022692"/>
    </source>
</evidence>
<accession>A0AA37PMN6</accession>
<keyword evidence="2 5" id="KW-0812">Transmembrane</keyword>
<protein>
    <submittedName>
        <fullName evidence="8">Permease</fullName>
    </submittedName>
</protein>
<feature type="domain" description="Major facilitator superfamily (MFS) profile" evidence="6">
    <location>
        <begin position="84"/>
        <end position="470"/>
    </location>
</feature>
<dbReference type="EMBL" id="BFCH01000002">
    <property type="protein sequence ID" value="GBG35854.1"/>
    <property type="molecule type" value="Genomic_DNA"/>
</dbReference>
<feature type="transmembrane region" description="Helical" evidence="5">
    <location>
        <begin position="294"/>
        <end position="315"/>
    </location>
</feature>
<reference evidence="9" key="2">
    <citation type="submission" date="2018-04" db="EMBL/GenBank/DDBJ databases">
        <title>Draft genome sequence of Mycobacterium montefiorense isolated from Japanese black salamander.</title>
        <authorList>
            <person name="Fukano H."/>
            <person name="Yoshida M."/>
            <person name="Shimizu A."/>
            <person name="Iwao H."/>
            <person name="Kurata O."/>
            <person name="Katayama Y."/>
            <person name="Omatsu T."/>
            <person name="Mizutani T."/>
            <person name="Wada S."/>
            <person name="Hoshino Y."/>
        </authorList>
    </citation>
    <scope>NUCLEOTIDE SEQUENCE [LARGE SCALE GENOMIC DNA]</scope>
    <source>
        <strain evidence="9">BS</strain>
    </source>
</reference>
<reference evidence="7" key="1">
    <citation type="journal article" date="2018" name="Genome Announc.">
        <title>Draft Genome Sequence of Mycobacterium montefiorense Isolated from Japanese Black Salamander (Hynobius nigrescens).</title>
        <authorList>
            <person name="Fukano H."/>
            <person name="Yoshida M."/>
            <person name="Shimizu A."/>
            <person name="Iwao H."/>
            <person name="Katayama Y."/>
            <person name="Omatsu T."/>
            <person name="Mizutani T."/>
            <person name="Kurata O."/>
            <person name="Wada S."/>
            <person name="Hoshino Y."/>
        </authorList>
    </citation>
    <scope>NUCLEOTIDE SEQUENCE</scope>
    <source>
        <strain evidence="7">BS</strain>
    </source>
</reference>
<reference evidence="8" key="3">
    <citation type="journal article" date="2022" name="Microbiol. Resour. Announc.">
        <title>Draft Genome Sequences of Eight Mycobacterium montefiorense Strains Isolated from Salamanders in Captivity.</title>
        <authorList>
            <person name="Komine T."/>
            <person name="Ihara H."/>
            <person name="Fukano H."/>
            <person name="Hoshino Y."/>
            <person name="Kurata O."/>
            <person name="Wada S."/>
        </authorList>
    </citation>
    <scope>NUCLEOTIDE SEQUENCE</scope>
    <source>
        <strain evidence="8">NJB18185</strain>
    </source>
</reference>
<evidence type="ECO:0000256" key="5">
    <source>
        <dbReference type="SAM" id="Phobius"/>
    </source>
</evidence>
<dbReference type="RefSeq" id="WP_108920128.1">
    <property type="nucleotide sequence ID" value="NZ_BQYA01000022.1"/>
</dbReference>
<proteinExistence type="predicted"/>
<evidence type="ECO:0000313" key="9">
    <source>
        <dbReference type="Proteomes" id="UP000245060"/>
    </source>
</evidence>
<name>A0AA37PMN6_9MYCO</name>
<evidence type="ECO:0000313" key="10">
    <source>
        <dbReference type="Proteomes" id="UP001139505"/>
    </source>
</evidence>
<sequence length="474" mass="48998">MDVRLRAATATVVVLVCVGAASVLSRAVTSPDLLADSGLAIASATMPLCCKNIEHSREFEMRKELPEAPIKPAMTDAVHQTHPALPGWQVGVFATACALSVATNYYIQALTPAIATDLHEPGPTVGLLVTLAQIGFAVGVIFIVPAGDLVRRKPLVCLLLGGTAGALALAAAAPNLTALACALLLASLCSVAAQILVPLAATLASPDRQGRVVGQVMSGLLVGVLLARTIAGLVAAHGGWRLMYGVAAALVAAIAIVLVFSLPDVAPSSTLSYPRLLKSIGSLLVEHPQLRVRIAYGAITFAGFGSLWTTVALLAADRYHYGEATIGLLALVGAAGALCAQGAGRLVDRGRLHTATGIFLVAILMGWVFAAFGAHNIIALLTALILIDIGVQGVHIANQSAIYRLDLAARSRINSAYIAFYFLGGATGSTIAAIAYGHRGWRAVVLAGIIFGIIGLLMWMLRLLAGRDRIPSAT</sequence>
<dbReference type="GO" id="GO:0005886">
    <property type="term" value="C:plasma membrane"/>
    <property type="evidence" value="ECO:0007669"/>
    <property type="project" value="UniProtKB-SubCell"/>
</dbReference>
<evidence type="ECO:0000259" key="6">
    <source>
        <dbReference type="PROSITE" id="PS50850"/>
    </source>
</evidence>
<dbReference type="Gene3D" id="1.20.1250.20">
    <property type="entry name" value="MFS general substrate transporter like domains"/>
    <property type="match status" value="1"/>
</dbReference>